<comment type="caution">
    <text evidence="7">The sequence shown here is derived from an EMBL/GenBank/DDBJ whole genome shotgun (WGS) entry which is preliminary data.</text>
</comment>
<protein>
    <recommendedName>
        <fullName evidence="6">Ribosomal processing cysteine protease Prp</fullName>
    </recommendedName>
</protein>
<dbReference type="PANTHER" id="PTHR39178:SF1">
    <property type="entry name" value="RIBOSOMAL-PROCESSING CYSTEINE PROTEASE PRP"/>
    <property type="match status" value="1"/>
</dbReference>
<evidence type="ECO:0000313" key="7">
    <source>
        <dbReference type="EMBL" id="OXT09281.1"/>
    </source>
</evidence>
<dbReference type="AlphaFoldDB" id="A0A231VMV4"/>
<organism evidence="7 8">
    <name type="scientific">Thermoanaerobacterium thermosaccharolyticum</name>
    <name type="common">Clostridium thermosaccharolyticum</name>
    <dbReference type="NCBI Taxonomy" id="1517"/>
    <lineage>
        <taxon>Bacteria</taxon>
        <taxon>Bacillati</taxon>
        <taxon>Bacillota</taxon>
        <taxon>Clostridia</taxon>
        <taxon>Thermoanaerobacterales</taxon>
        <taxon>Thermoanaerobacteraceae</taxon>
        <taxon>Thermoanaerobacterium</taxon>
    </lineage>
</organism>
<evidence type="ECO:0000313" key="8">
    <source>
        <dbReference type="Proteomes" id="UP000215301"/>
    </source>
</evidence>
<dbReference type="Gene3D" id="3.30.70.1490">
    <property type="entry name" value="Cysteine protease Prp"/>
    <property type="match status" value="1"/>
</dbReference>
<dbReference type="PANTHER" id="PTHR39178">
    <property type="entry name" value="HYPOTHETICAL RIBOSOME-ASSOCIATED PROTEIN"/>
    <property type="match status" value="1"/>
</dbReference>
<evidence type="ECO:0000256" key="5">
    <source>
        <dbReference type="ARBA" id="ARBA00044503"/>
    </source>
</evidence>
<dbReference type="GO" id="GO:0006508">
    <property type="term" value="P:proteolysis"/>
    <property type="evidence" value="ECO:0007669"/>
    <property type="project" value="UniProtKB-KW"/>
</dbReference>
<dbReference type="GO" id="GO:0042254">
    <property type="term" value="P:ribosome biogenesis"/>
    <property type="evidence" value="ECO:0007669"/>
    <property type="project" value="UniProtKB-KW"/>
</dbReference>
<dbReference type="Proteomes" id="UP000215301">
    <property type="component" value="Unassembled WGS sequence"/>
</dbReference>
<dbReference type="InterPro" id="IPR007422">
    <property type="entry name" value="Peptidase_Prp"/>
</dbReference>
<keyword evidence="1" id="KW-0690">Ribosome biogenesis</keyword>
<keyword evidence="2 7" id="KW-0645">Protease</keyword>
<keyword evidence="3" id="KW-0378">Hydrolase</keyword>
<evidence type="ECO:0000256" key="4">
    <source>
        <dbReference type="ARBA" id="ARBA00022807"/>
    </source>
</evidence>
<gene>
    <name evidence="7" type="ORF">CE561_01155</name>
</gene>
<evidence type="ECO:0000256" key="1">
    <source>
        <dbReference type="ARBA" id="ARBA00022517"/>
    </source>
</evidence>
<comment type="similarity">
    <text evidence="5">Belongs to the Prp family.</text>
</comment>
<keyword evidence="4" id="KW-0788">Thiol protease</keyword>
<accession>A0A231VMV4</accession>
<dbReference type="CDD" id="cd16332">
    <property type="entry name" value="Prp-like"/>
    <property type="match status" value="1"/>
</dbReference>
<dbReference type="InterPro" id="IPR036764">
    <property type="entry name" value="Peptidase_Prp_sf"/>
</dbReference>
<dbReference type="Pfam" id="PF04327">
    <property type="entry name" value="Peptidase_Prp"/>
    <property type="match status" value="1"/>
</dbReference>
<evidence type="ECO:0000256" key="2">
    <source>
        <dbReference type="ARBA" id="ARBA00022670"/>
    </source>
</evidence>
<dbReference type="RefSeq" id="WP_094043396.1">
    <property type="nucleotide sequence ID" value="NZ_NKHD01000004.1"/>
</dbReference>
<reference evidence="7 8" key="1">
    <citation type="submission" date="2017-06" db="EMBL/GenBank/DDBJ databases">
        <title>Isolation and characterization of a thermophilic and butanogenic Thermoanaerobacterium thermosaccharolyticum M5 capable of efficient degradation of hemicellulose.</title>
        <authorList>
            <person name="Xin F."/>
            <person name="Jiang Y."/>
        </authorList>
    </citation>
    <scope>NUCLEOTIDE SEQUENCE [LARGE SCALE GENOMIC DNA]</scope>
    <source>
        <strain evidence="7 8">M5</strain>
    </source>
</reference>
<evidence type="ECO:0000256" key="6">
    <source>
        <dbReference type="ARBA" id="ARBA00044538"/>
    </source>
</evidence>
<proteinExistence type="inferred from homology"/>
<dbReference type="EMBL" id="NKHD01000004">
    <property type="protein sequence ID" value="OXT09281.1"/>
    <property type="molecule type" value="Genomic_DNA"/>
</dbReference>
<dbReference type="SUPFAM" id="SSF118010">
    <property type="entry name" value="TM1457-like"/>
    <property type="match status" value="1"/>
</dbReference>
<evidence type="ECO:0000256" key="3">
    <source>
        <dbReference type="ARBA" id="ARBA00022801"/>
    </source>
</evidence>
<sequence>MIRVNIFRDVDDKVQKFEIKGHAGYDVYDRDIVCAGVTAVAQTAVLGLESLKTVSIKKKINDGYMYVEIENYGTDDNSIRLCAIIDTMILGLKDIEKDYPAYVKVFDRRCN</sequence>
<name>A0A231VMV4_THETR</name>
<dbReference type="GO" id="GO:0008234">
    <property type="term" value="F:cysteine-type peptidase activity"/>
    <property type="evidence" value="ECO:0007669"/>
    <property type="project" value="UniProtKB-KW"/>
</dbReference>